<dbReference type="EMBL" id="CM056743">
    <property type="protein sequence ID" value="KAJ8669169.1"/>
    <property type="molecule type" value="Genomic_DNA"/>
</dbReference>
<reference evidence="1" key="1">
    <citation type="submission" date="2023-04" db="EMBL/GenBank/DDBJ databases">
        <title>A chromosome-level genome assembly of the parasitoid wasp Eretmocerus hayati.</title>
        <authorList>
            <person name="Zhong Y."/>
            <person name="Liu S."/>
            <person name="Liu Y."/>
        </authorList>
    </citation>
    <scope>NUCLEOTIDE SEQUENCE</scope>
    <source>
        <strain evidence="1">ZJU_SS_LIU_2023</strain>
    </source>
</reference>
<comment type="caution">
    <text evidence="1">The sequence shown here is derived from an EMBL/GenBank/DDBJ whole genome shotgun (WGS) entry which is preliminary data.</text>
</comment>
<evidence type="ECO:0000313" key="2">
    <source>
        <dbReference type="Proteomes" id="UP001239111"/>
    </source>
</evidence>
<accession>A0ACC2NFQ5</accession>
<name>A0ACC2NFQ5_9HYME</name>
<proteinExistence type="predicted"/>
<organism evidence="1 2">
    <name type="scientific">Eretmocerus hayati</name>
    <dbReference type="NCBI Taxonomy" id="131215"/>
    <lineage>
        <taxon>Eukaryota</taxon>
        <taxon>Metazoa</taxon>
        <taxon>Ecdysozoa</taxon>
        <taxon>Arthropoda</taxon>
        <taxon>Hexapoda</taxon>
        <taxon>Insecta</taxon>
        <taxon>Pterygota</taxon>
        <taxon>Neoptera</taxon>
        <taxon>Endopterygota</taxon>
        <taxon>Hymenoptera</taxon>
        <taxon>Apocrita</taxon>
        <taxon>Proctotrupomorpha</taxon>
        <taxon>Chalcidoidea</taxon>
        <taxon>Aphelinidae</taxon>
        <taxon>Aphelininae</taxon>
        <taxon>Eretmocerus</taxon>
    </lineage>
</organism>
<dbReference type="Proteomes" id="UP001239111">
    <property type="component" value="Chromosome 3"/>
</dbReference>
<protein>
    <submittedName>
        <fullName evidence="1">Uncharacterized protein</fullName>
    </submittedName>
</protein>
<sequence>MTSQNEAEFITSQTFEWRVKNYARLPKEVGVPISSPVFTVGLNKFELLFYPGGVDEEHANYIGVYISVKSGSSTWLDFKISLCKNSTRVNVLRGRRLVQEPVCDTPTMWGRNDIGCLGEFTDEVLRCTDGTLEIMCQFQRLPAECACSVRSSCLCGYEEYFDCEELSDVIIEARGKTIHAHRIVLYTGSDVLKAMLTSNMREGSCSRVKINGIKYEVMYQLIRFLYTGEVQNLTSLAERLYVAADMYNIKDLRCISENEMVKSINAHTALRFIVFGEQHNITRLSKGALEYVSRNYKTLVGTPAFAEFLRTVDPEVVNNVLARAILLAIEGVREESSVYYRLGQFYYKDGRRFATGTRYRCKFRTNAEYGRCPGRIREPREREFIVVKEHNGHPTQEREFARLQFKNECLRRARETHETPIRIYHAVTRE</sequence>
<gene>
    <name evidence="1" type="ORF">QAD02_000428</name>
</gene>
<keyword evidence="2" id="KW-1185">Reference proteome</keyword>
<evidence type="ECO:0000313" key="1">
    <source>
        <dbReference type="EMBL" id="KAJ8669169.1"/>
    </source>
</evidence>